<evidence type="ECO:0000313" key="2">
    <source>
        <dbReference type="EMBL" id="MEM6251113.1"/>
    </source>
</evidence>
<comment type="caution">
    <text evidence="2">The sequence shown here is derived from an EMBL/GenBank/DDBJ whole genome shotgun (WGS) entry which is preliminary data.</text>
</comment>
<protein>
    <recommendedName>
        <fullName evidence="4">Abi-like protein</fullName>
    </recommendedName>
</protein>
<evidence type="ECO:0000313" key="3">
    <source>
        <dbReference type="Proteomes" id="UP001489333"/>
    </source>
</evidence>
<reference evidence="2 3" key="1">
    <citation type="submission" date="2024-04" db="EMBL/GenBank/DDBJ databases">
        <title>Novel Shewanella species isolated from Baltic Sea sediments.</title>
        <authorList>
            <person name="Martin-Rodriguez A.J."/>
            <person name="Fernandez-Juarez V."/>
            <person name="Valeriano V.D."/>
            <person name="Mihindukulasooriya I."/>
            <person name="Ceresnova L."/>
            <person name="Joffre E."/>
            <person name="Jensie-Markopoulos S."/>
            <person name="Moore E.R.B."/>
            <person name="Sjoling A."/>
        </authorList>
    </citation>
    <scope>NUCLEOTIDE SEQUENCE [LARGE SCALE GENOMIC DNA]</scope>
    <source>
        <strain evidence="2 3">VAX-SP0-0CM-1</strain>
    </source>
</reference>
<evidence type="ECO:0008006" key="4">
    <source>
        <dbReference type="Google" id="ProtNLM"/>
    </source>
</evidence>
<dbReference type="RefSeq" id="WP_342898425.1">
    <property type="nucleotide sequence ID" value="NZ_JBCHKU010000045.1"/>
</dbReference>
<accession>A0ABU9UXW2</accession>
<keyword evidence="3" id="KW-1185">Reference proteome</keyword>
<dbReference type="Proteomes" id="UP001489333">
    <property type="component" value="Unassembled WGS sequence"/>
</dbReference>
<evidence type="ECO:0000256" key="1">
    <source>
        <dbReference type="SAM" id="MobiDB-lite"/>
    </source>
</evidence>
<sequence length="288" mass="32886">MKNDTSKIPQAVLDEPQMWFKVAFDGYNAHGDQSKGAYMYRTCKDAKRRLESEQKSLVPENYIAKLSLGFWVNFVDRDGYFSDNGNINIGGLYLWPHIRSKVFPYALKDDERPLTINHINTELSWFNQLRNRLAHHEPLWKGKKQFDVKSIINKVVKDYQRCLTILNWINPAMKRLIELGDIHEEIKMLTDLNYVKGMMALANGLDARPEINLLDGIVEIDEALIGQLVKKVGPNFWLLRCDDNVEFFASANQAPLDAKAGNRVSFLPNLPPSPTKKPTATKLSILPG</sequence>
<organism evidence="2 3">
    <name type="scientific">Shewanella vaxholmensis</name>
    <dbReference type="NCBI Taxonomy" id="3063535"/>
    <lineage>
        <taxon>Bacteria</taxon>
        <taxon>Pseudomonadati</taxon>
        <taxon>Pseudomonadota</taxon>
        <taxon>Gammaproteobacteria</taxon>
        <taxon>Alteromonadales</taxon>
        <taxon>Shewanellaceae</taxon>
        <taxon>Shewanella</taxon>
    </lineage>
</organism>
<proteinExistence type="predicted"/>
<gene>
    <name evidence="2" type="ORF">AAGS29_21225</name>
</gene>
<feature type="region of interest" description="Disordered" evidence="1">
    <location>
        <begin position="267"/>
        <end position="288"/>
    </location>
</feature>
<name>A0ABU9UXW2_9GAMM</name>
<dbReference type="EMBL" id="JBCHKU010000045">
    <property type="protein sequence ID" value="MEM6251113.1"/>
    <property type="molecule type" value="Genomic_DNA"/>
</dbReference>